<sequence length="322" mass="35952">MLVKVGFVGTGWFTKTHASLLGKINGVEVTAFCGTSLDKAEKEARNFSNATGYTKIEEMLDKQKLEAVYICVPPHAHGPIEYALIERNIPFFVEKPIGLKDEPNEIVRKIEEKGLITSVGYHWRYKDITKRALSLLSDRQVGMALGYWMGDMPMVPWWRDVNKSGGQFIEQTTHIVDLLRFFCGEVKEVYAVYNNQIMEGKVEGTTVSDVGSVTMKLANGIIATISNTCILQNSSKVGLDIYSDEGVIELRNDLLRVMKGSRVEEYKEETNPYLAENKIFLDAVQSGDPSKILSNYQDALKTHRITVAANQSAISGQPIYLG</sequence>
<dbReference type="InterPro" id="IPR052515">
    <property type="entry name" value="Gfo/Idh/MocA_Oxidoreductase"/>
</dbReference>
<keyword evidence="4" id="KW-1185">Reference proteome</keyword>
<comment type="caution">
    <text evidence="3">The sequence shown here is derived from an EMBL/GenBank/DDBJ whole genome shotgun (WGS) entry which is preliminary data.</text>
</comment>
<feature type="domain" description="Gfo/Idh/MocA-like oxidoreductase N-terminal" evidence="1">
    <location>
        <begin position="3"/>
        <end position="121"/>
    </location>
</feature>
<dbReference type="InterPro" id="IPR036291">
    <property type="entry name" value="NAD(P)-bd_dom_sf"/>
</dbReference>
<accession>A0A2N5HBH2</accession>
<dbReference type="PANTHER" id="PTHR43249:SF1">
    <property type="entry name" value="D-GLUCOSIDE 3-DEHYDROGENASE"/>
    <property type="match status" value="1"/>
</dbReference>
<dbReference type="InterPro" id="IPR000683">
    <property type="entry name" value="Gfo/Idh/MocA-like_OxRdtase_N"/>
</dbReference>
<dbReference type="GO" id="GO:0000166">
    <property type="term" value="F:nucleotide binding"/>
    <property type="evidence" value="ECO:0007669"/>
    <property type="project" value="InterPro"/>
</dbReference>
<organism evidence="3 4">
    <name type="scientific">Neobacillus cucumis</name>
    <dbReference type="NCBI Taxonomy" id="1740721"/>
    <lineage>
        <taxon>Bacteria</taxon>
        <taxon>Bacillati</taxon>
        <taxon>Bacillota</taxon>
        <taxon>Bacilli</taxon>
        <taxon>Bacillales</taxon>
        <taxon>Bacillaceae</taxon>
        <taxon>Neobacillus</taxon>
    </lineage>
</organism>
<evidence type="ECO:0000313" key="3">
    <source>
        <dbReference type="EMBL" id="PLS02871.1"/>
    </source>
</evidence>
<gene>
    <name evidence="3" type="ORF">CVD27_16925</name>
</gene>
<evidence type="ECO:0000259" key="2">
    <source>
        <dbReference type="Pfam" id="PF22725"/>
    </source>
</evidence>
<dbReference type="Gene3D" id="3.30.360.10">
    <property type="entry name" value="Dihydrodipicolinate Reductase, domain 2"/>
    <property type="match status" value="1"/>
</dbReference>
<dbReference type="SUPFAM" id="SSF55347">
    <property type="entry name" value="Glyceraldehyde-3-phosphate dehydrogenase-like, C-terminal domain"/>
    <property type="match status" value="1"/>
</dbReference>
<dbReference type="Pfam" id="PF01408">
    <property type="entry name" value="GFO_IDH_MocA"/>
    <property type="match status" value="1"/>
</dbReference>
<dbReference type="Proteomes" id="UP000234950">
    <property type="component" value="Unassembled WGS sequence"/>
</dbReference>
<feature type="domain" description="GFO/IDH/MocA-like oxidoreductase" evidence="2">
    <location>
        <begin position="148"/>
        <end position="249"/>
    </location>
</feature>
<dbReference type="EMBL" id="PGVE01000064">
    <property type="protein sequence ID" value="PLS02871.1"/>
    <property type="molecule type" value="Genomic_DNA"/>
</dbReference>
<protein>
    <submittedName>
        <fullName evidence="3">Oxidoreductase</fullName>
    </submittedName>
</protein>
<evidence type="ECO:0000313" key="4">
    <source>
        <dbReference type="Proteomes" id="UP000234950"/>
    </source>
</evidence>
<name>A0A2N5HBH2_9BACI</name>
<dbReference type="OrthoDB" id="9815825at2"/>
<dbReference type="SUPFAM" id="SSF51735">
    <property type="entry name" value="NAD(P)-binding Rossmann-fold domains"/>
    <property type="match status" value="1"/>
</dbReference>
<dbReference type="PANTHER" id="PTHR43249">
    <property type="entry name" value="UDP-N-ACETYL-2-AMINO-2-DEOXY-D-GLUCURONATE OXIDASE"/>
    <property type="match status" value="1"/>
</dbReference>
<dbReference type="AlphaFoldDB" id="A0A2N5HBH2"/>
<dbReference type="Gene3D" id="3.40.50.720">
    <property type="entry name" value="NAD(P)-binding Rossmann-like Domain"/>
    <property type="match status" value="1"/>
</dbReference>
<dbReference type="Pfam" id="PF22725">
    <property type="entry name" value="GFO_IDH_MocA_C3"/>
    <property type="match status" value="1"/>
</dbReference>
<reference evidence="3 4" key="1">
    <citation type="submission" date="2017-11" db="EMBL/GenBank/DDBJ databases">
        <title>Comparitive Functional Genomics of Dry Heat Resistant strains isolated from the Viking Spacecraft.</title>
        <authorList>
            <person name="Seuylemezian A."/>
            <person name="Cooper K."/>
            <person name="Vaishampayan P."/>
        </authorList>
    </citation>
    <scope>NUCLEOTIDE SEQUENCE [LARGE SCALE GENOMIC DNA]</scope>
    <source>
        <strain evidence="3 4">V32-6</strain>
    </source>
</reference>
<dbReference type="InterPro" id="IPR055170">
    <property type="entry name" value="GFO_IDH_MocA-like_dom"/>
</dbReference>
<evidence type="ECO:0000259" key="1">
    <source>
        <dbReference type="Pfam" id="PF01408"/>
    </source>
</evidence>
<proteinExistence type="predicted"/>